<evidence type="ECO:0000256" key="1">
    <source>
        <dbReference type="SAM" id="SignalP"/>
    </source>
</evidence>
<protein>
    <submittedName>
        <fullName evidence="2">Carbohydrate-binding module family 13 protein</fullName>
    </submittedName>
</protein>
<dbReference type="Proteomes" id="UP000235371">
    <property type="component" value="Unassembled WGS sequence"/>
</dbReference>
<accession>A0A2J6SEV5</accession>
<sequence length="121" mass="12775">MLASSVLLFAFAAIGMAQAPVGYKAVYLTSKVDAKLTIVPETAAAGSNIRVFVPLPTIIEDAIPTLSKSSQTLANTAAQQWYLKDGNSSIRLPGSTLCMDGGAKSEDHPVFLQFYESSFSG</sequence>
<dbReference type="AlphaFoldDB" id="A0A2J6SEV5"/>
<reference evidence="2 3" key="1">
    <citation type="submission" date="2016-04" db="EMBL/GenBank/DDBJ databases">
        <title>A degradative enzymes factory behind the ericoid mycorrhizal symbiosis.</title>
        <authorList>
            <consortium name="DOE Joint Genome Institute"/>
            <person name="Martino E."/>
            <person name="Morin E."/>
            <person name="Grelet G."/>
            <person name="Kuo A."/>
            <person name="Kohler A."/>
            <person name="Daghino S."/>
            <person name="Barry K."/>
            <person name="Choi C."/>
            <person name="Cichocki N."/>
            <person name="Clum A."/>
            <person name="Copeland A."/>
            <person name="Hainaut M."/>
            <person name="Haridas S."/>
            <person name="Labutti K."/>
            <person name="Lindquist E."/>
            <person name="Lipzen A."/>
            <person name="Khouja H.-R."/>
            <person name="Murat C."/>
            <person name="Ohm R."/>
            <person name="Olson A."/>
            <person name="Spatafora J."/>
            <person name="Veneault-Fourrey C."/>
            <person name="Henrissat B."/>
            <person name="Grigoriev I."/>
            <person name="Martin F."/>
            <person name="Perotto S."/>
        </authorList>
    </citation>
    <scope>NUCLEOTIDE SEQUENCE [LARGE SCALE GENOMIC DNA]</scope>
    <source>
        <strain evidence="2 3">E</strain>
    </source>
</reference>
<dbReference type="OrthoDB" id="6770063at2759"/>
<name>A0A2J6SEV5_9HELO</name>
<dbReference type="EMBL" id="KZ613921">
    <property type="protein sequence ID" value="PMD49298.1"/>
    <property type="molecule type" value="Genomic_DNA"/>
</dbReference>
<evidence type="ECO:0000313" key="2">
    <source>
        <dbReference type="EMBL" id="PMD49298.1"/>
    </source>
</evidence>
<dbReference type="InParanoid" id="A0A2J6SEV5"/>
<feature type="signal peptide" evidence="1">
    <location>
        <begin position="1"/>
        <end position="17"/>
    </location>
</feature>
<proteinExistence type="predicted"/>
<dbReference type="GeneID" id="36592384"/>
<gene>
    <name evidence="2" type="ORF">K444DRAFT_638800</name>
</gene>
<dbReference type="CDD" id="cd00161">
    <property type="entry name" value="beta-trefoil_Ricin-like"/>
    <property type="match status" value="1"/>
</dbReference>
<keyword evidence="3" id="KW-1185">Reference proteome</keyword>
<keyword evidence="1" id="KW-0732">Signal</keyword>
<dbReference type="RefSeq" id="XP_024726202.1">
    <property type="nucleotide sequence ID" value="XM_024884307.1"/>
</dbReference>
<feature type="chain" id="PRO_5014451075" evidence="1">
    <location>
        <begin position="18"/>
        <end position="121"/>
    </location>
</feature>
<evidence type="ECO:0000313" key="3">
    <source>
        <dbReference type="Proteomes" id="UP000235371"/>
    </source>
</evidence>
<organism evidence="2 3">
    <name type="scientific">Hyaloscypha bicolor E</name>
    <dbReference type="NCBI Taxonomy" id="1095630"/>
    <lineage>
        <taxon>Eukaryota</taxon>
        <taxon>Fungi</taxon>
        <taxon>Dikarya</taxon>
        <taxon>Ascomycota</taxon>
        <taxon>Pezizomycotina</taxon>
        <taxon>Leotiomycetes</taxon>
        <taxon>Helotiales</taxon>
        <taxon>Hyaloscyphaceae</taxon>
        <taxon>Hyaloscypha</taxon>
        <taxon>Hyaloscypha bicolor</taxon>
    </lineage>
</organism>
<dbReference type="STRING" id="1095630.A0A2J6SEV5"/>